<dbReference type="Proteomes" id="UP000596660">
    <property type="component" value="Unplaced"/>
</dbReference>
<name>A0A803LR45_CHEQI</name>
<evidence type="ECO:0000313" key="1">
    <source>
        <dbReference type="EnsemblPlants" id="AUR62017424-RA:cds"/>
    </source>
</evidence>
<sequence length="165" mass="18615">MLLKLQFTCCLETEIWIQEHKCVLEDNVGVPSARFTLGDLPNDYSNDRPLSITLVSDCYKVSGNLVNRESTFNICSKTILKKLGCEEAPLRPSKKVVRTSDRTLMQAIGEITLPLGYHDWVCNAEFQVIDDPESLTFTLRKSWLQHIGAIACALHQKVRFSSRAA</sequence>
<reference evidence="1" key="2">
    <citation type="submission" date="2021-03" db="UniProtKB">
        <authorList>
            <consortium name="EnsemblPlants"/>
        </authorList>
    </citation>
    <scope>IDENTIFICATION</scope>
</reference>
<dbReference type="AlphaFoldDB" id="A0A803LR45"/>
<proteinExistence type="predicted"/>
<organism evidence="1 2">
    <name type="scientific">Chenopodium quinoa</name>
    <name type="common">Quinoa</name>
    <dbReference type="NCBI Taxonomy" id="63459"/>
    <lineage>
        <taxon>Eukaryota</taxon>
        <taxon>Viridiplantae</taxon>
        <taxon>Streptophyta</taxon>
        <taxon>Embryophyta</taxon>
        <taxon>Tracheophyta</taxon>
        <taxon>Spermatophyta</taxon>
        <taxon>Magnoliopsida</taxon>
        <taxon>eudicotyledons</taxon>
        <taxon>Gunneridae</taxon>
        <taxon>Pentapetalae</taxon>
        <taxon>Caryophyllales</taxon>
        <taxon>Chenopodiaceae</taxon>
        <taxon>Chenopodioideae</taxon>
        <taxon>Atripliceae</taxon>
        <taxon>Chenopodium</taxon>
    </lineage>
</organism>
<protein>
    <submittedName>
        <fullName evidence="1">Uncharacterized protein</fullName>
    </submittedName>
</protein>
<reference evidence="1" key="1">
    <citation type="journal article" date="2017" name="Nature">
        <title>The genome of Chenopodium quinoa.</title>
        <authorList>
            <person name="Jarvis D.E."/>
            <person name="Ho Y.S."/>
            <person name="Lightfoot D.J."/>
            <person name="Schmoeckel S.M."/>
            <person name="Li B."/>
            <person name="Borm T.J.A."/>
            <person name="Ohyanagi H."/>
            <person name="Mineta K."/>
            <person name="Michell C.T."/>
            <person name="Saber N."/>
            <person name="Kharbatia N.M."/>
            <person name="Rupper R.R."/>
            <person name="Sharp A.R."/>
            <person name="Dally N."/>
            <person name="Boughton B.A."/>
            <person name="Woo Y.H."/>
            <person name="Gao G."/>
            <person name="Schijlen E.G.W.M."/>
            <person name="Guo X."/>
            <person name="Momin A.A."/>
            <person name="Negrao S."/>
            <person name="Al-Babili S."/>
            <person name="Gehring C."/>
            <person name="Roessner U."/>
            <person name="Jung C."/>
            <person name="Murphy K."/>
            <person name="Arold S.T."/>
            <person name="Gojobori T."/>
            <person name="van der Linden C.G."/>
            <person name="van Loo E.N."/>
            <person name="Jellen E.N."/>
            <person name="Maughan P.J."/>
            <person name="Tester M."/>
        </authorList>
    </citation>
    <scope>NUCLEOTIDE SEQUENCE [LARGE SCALE GENOMIC DNA]</scope>
    <source>
        <strain evidence="1">cv. PI 614886</strain>
    </source>
</reference>
<evidence type="ECO:0000313" key="2">
    <source>
        <dbReference type="Proteomes" id="UP000596660"/>
    </source>
</evidence>
<dbReference type="EnsemblPlants" id="AUR62017424-RA">
    <property type="protein sequence ID" value="AUR62017424-RA:cds"/>
    <property type="gene ID" value="AUR62017424"/>
</dbReference>
<accession>A0A803LR45</accession>
<keyword evidence="2" id="KW-1185">Reference proteome</keyword>
<dbReference type="Gramene" id="AUR62017424-RA">
    <property type="protein sequence ID" value="AUR62017424-RA:cds"/>
    <property type="gene ID" value="AUR62017424"/>
</dbReference>
<dbReference type="OMA" id="HIGAIAC"/>